<feature type="transmembrane region" description="Helical" evidence="1">
    <location>
        <begin position="162"/>
        <end position="183"/>
    </location>
</feature>
<gene>
    <name evidence="2" type="ORF">DEF21_08310</name>
    <name evidence="3" type="ORF">DHR80_19600</name>
</gene>
<feature type="transmembrane region" description="Helical" evidence="1">
    <location>
        <begin position="89"/>
        <end position="114"/>
    </location>
</feature>
<name>A0A358HRW1_9PROT</name>
<comment type="caution">
    <text evidence="2">The sequence shown here is derived from an EMBL/GenBank/DDBJ whole genome shotgun (WGS) entry which is preliminary data.</text>
</comment>
<dbReference type="EMBL" id="DOOG01000068">
    <property type="protein sequence ID" value="HBU97891.1"/>
    <property type="molecule type" value="Genomic_DNA"/>
</dbReference>
<dbReference type="Proteomes" id="UP000264179">
    <property type="component" value="Unassembled WGS sequence"/>
</dbReference>
<reference evidence="4 5" key="1">
    <citation type="journal article" date="2018" name="Nat. Biotechnol.">
        <title>A standardized bacterial taxonomy based on genome phylogeny substantially revises the tree of life.</title>
        <authorList>
            <person name="Parks D.H."/>
            <person name="Chuvochina M."/>
            <person name="Waite D.W."/>
            <person name="Rinke C."/>
            <person name="Skarshewski A."/>
            <person name="Chaumeil P.A."/>
            <person name="Hugenholtz P."/>
        </authorList>
    </citation>
    <scope>NUCLEOTIDE SEQUENCE [LARGE SCALE GENOMIC DNA]</scope>
    <source>
        <strain evidence="2">UBA8707</strain>
        <strain evidence="3">UBA9881</strain>
    </source>
</reference>
<feature type="transmembrane region" description="Helical" evidence="1">
    <location>
        <begin position="203"/>
        <end position="228"/>
    </location>
</feature>
<keyword evidence="1" id="KW-0812">Transmembrane</keyword>
<evidence type="ECO:0000256" key="1">
    <source>
        <dbReference type="SAM" id="Phobius"/>
    </source>
</evidence>
<evidence type="ECO:0000313" key="4">
    <source>
        <dbReference type="Proteomes" id="UP000264179"/>
    </source>
</evidence>
<evidence type="ECO:0000313" key="5">
    <source>
        <dbReference type="Proteomes" id="UP000264753"/>
    </source>
</evidence>
<organism evidence="2 5">
    <name type="scientific">Thalassospira lucentensis</name>
    <dbReference type="NCBI Taxonomy" id="168935"/>
    <lineage>
        <taxon>Bacteria</taxon>
        <taxon>Pseudomonadati</taxon>
        <taxon>Pseudomonadota</taxon>
        <taxon>Alphaproteobacteria</taxon>
        <taxon>Rhodospirillales</taxon>
        <taxon>Thalassospiraceae</taxon>
        <taxon>Thalassospira</taxon>
    </lineage>
</organism>
<dbReference type="RefSeq" id="WP_276652717.1">
    <property type="nucleotide sequence ID" value="NZ_DOOG01000068.1"/>
</dbReference>
<accession>A0A358HRW1</accession>
<dbReference type="EMBL" id="DPOP01000152">
    <property type="protein sequence ID" value="HCW69361.1"/>
    <property type="molecule type" value="Genomic_DNA"/>
</dbReference>
<sequence length="233" mass="26467">MALRAKRSKLIDSQFSDLPDILEDKEIAKWLTSEKNIDRIEGQYKSKTKSYLRALIIMIICDLVFIVVTKNPDLKFTILGLNIFKFKGINEILIALSTFAFFEFVIGLIGAISLNRFAAGLIEKAFNKTNSFYVHASLGRTDWSENIFLGRQLQQRPIHCRIIYQASIVSMSLMLIMILLLQGYAIYTMAKEIVSSQVLDSTFIVLIIATSTIINLTALAMFVFSLMIKFKTK</sequence>
<protein>
    <submittedName>
        <fullName evidence="2">Uncharacterized protein</fullName>
    </submittedName>
</protein>
<proteinExistence type="predicted"/>
<feature type="transmembrane region" description="Helical" evidence="1">
    <location>
        <begin position="51"/>
        <end position="69"/>
    </location>
</feature>
<dbReference type="Proteomes" id="UP000264753">
    <property type="component" value="Unassembled WGS sequence"/>
</dbReference>
<keyword evidence="1" id="KW-0472">Membrane</keyword>
<dbReference type="AlphaFoldDB" id="A0A358HRW1"/>
<evidence type="ECO:0000313" key="3">
    <source>
        <dbReference type="EMBL" id="HCW69361.1"/>
    </source>
</evidence>
<keyword evidence="1" id="KW-1133">Transmembrane helix</keyword>
<evidence type="ECO:0000313" key="2">
    <source>
        <dbReference type="EMBL" id="HBU97891.1"/>
    </source>
</evidence>